<dbReference type="SUPFAM" id="SSF53155">
    <property type="entry name" value="Methylated DNA-protein cysteine methyltransferase domain"/>
    <property type="match status" value="1"/>
</dbReference>
<dbReference type="Proteomes" id="UP000015388">
    <property type="component" value="Chromosome"/>
</dbReference>
<evidence type="ECO:0000256" key="6">
    <source>
        <dbReference type="ARBA" id="ARBA00022763"/>
    </source>
</evidence>
<protein>
    <recommendedName>
        <fullName evidence="9">Methylated-DNA--protein-cysteine methyltransferase</fullName>
        <ecNumber evidence="9">2.1.1.63</ecNumber>
    </recommendedName>
    <alternativeName>
        <fullName evidence="9">6-O-methylguanine-DNA methyltransferase</fullName>
        <shortName evidence="9">MGMT</shortName>
    </alternativeName>
    <alternativeName>
        <fullName evidence="9">O-6-methylguanine-DNA-alkyltransferase</fullName>
    </alternativeName>
</protein>
<dbReference type="InterPro" id="IPR036631">
    <property type="entry name" value="MGMT_N_sf"/>
</dbReference>
<keyword evidence="7 9" id="KW-0234">DNA repair</keyword>
<keyword evidence="3 9" id="KW-0963">Cytoplasm</keyword>
<evidence type="ECO:0000259" key="10">
    <source>
        <dbReference type="Pfam" id="PF01035"/>
    </source>
</evidence>
<dbReference type="Pfam" id="PF02870">
    <property type="entry name" value="Methyltransf_1N"/>
    <property type="match status" value="1"/>
</dbReference>
<feature type="active site" description="Nucleophile; methyl group acceptor" evidence="9">
    <location>
        <position position="140"/>
    </location>
</feature>
<feature type="domain" description="Methylguanine DNA methyltransferase ribonuclease-like" evidence="11">
    <location>
        <begin position="13"/>
        <end position="71"/>
    </location>
</feature>
<evidence type="ECO:0000256" key="1">
    <source>
        <dbReference type="ARBA" id="ARBA00001286"/>
    </source>
</evidence>
<evidence type="ECO:0000256" key="3">
    <source>
        <dbReference type="ARBA" id="ARBA00022490"/>
    </source>
</evidence>
<dbReference type="CDD" id="cd06445">
    <property type="entry name" value="ATase"/>
    <property type="match status" value="1"/>
</dbReference>
<dbReference type="GO" id="GO:0006307">
    <property type="term" value="P:DNA alkylation repair"/>
    <property type="evidence" value="ECO:0007669"/>
    <property type="project" value="UniProtKB-UniRule"/>
</dbReference>
<evidence type="ECO:0000256" key="8">
    <source>
        <dbReference type="ARBA" id="ARBA00049348"/>
    </source>
</evidence>
<comment type="catalytic activity">
    <reaction evidence="1 9">
        <text>a 4-O-methyl-thymidine in DNA + L-cysteinyl-[protein] = a thymidine in DNA + S-methyl-L-cysteinyl-[protein]</text>
        <dbReference type="Rhea" id="RHEA:53428"/>
        <dbReference type="Rhea" id="RHEA-COMP:10131"/>
        <dbReference type="Rhea" id="RHEA-COMP:10132"/>
        <dbReference type="Rhea" id="RHEA-COMP:13555"/>
        <dbReference type="Rhea" id="RHEA-COMP:13556"/>
        <dbReference type="ChEBI" id="CHEBI:29950"/>
        <dbReference type="ChEBI" id="CHEBI:82612"/>
        <dbReference type="ChEBI" id="CHEBI:137386"/>
        <dbReference type="ChEBI" id="CHEBI:137387"/>
        <dbReference type="EC" id="2.1.1.63"/>
    </reaction>
</comment>
<sequence length="183" mass="19336">MAAMAIFGARHPSPLGELFLAGTEGQLLGVWFEHHRHTDKTMPKDVVEDSGVPALTHAADWLDRYFDGERPDPGELSLAPAGSEFRRSVWALLADVPYGETTTYGALAKQAAARLGRQSMSSQAVGGAVGHNPVSIIVPCHRVVGADGSLTGYSGGMAAKIWLLRHEGVDFSSLSVPTTGTAL</sequence>
<dbReference type="InterPro" id="IPR036217">
    <property type="entry name" value="MethylDNA_cys_MeTrfase_DNAb"/>
</dbReference>
<dbReference type="HOGENOM" id="CLU_000445_52_2_11"/>
<dbReference type="InterPro" id="IPR008332">
    <property type="entry name" value="MethylG_MeTrfase_N"/>
</dbReference>
<dbReference type="HAMAP" id="MF_00772">
    <property type="entry name" value="OGT"/>
    <property type="match status" value="1"/>
</dbReference>
<comment type="similarity">
    <text evidence="2 9">Belongs to the MGMT family.</text>
</comment>
<evidence type="ECO:0000256" key="7">
    <source>
        <dbReference type="ARBA" id="ARBA00023204"/>
    </source>
</evidence>
<dbReference type="AlphaFoldDB" id="S5TL21"/>
<evidence type="ECO:0000256" key="5">
    <source>
        <dbReference type="ARBA" id="ARBA00022679"/>
    </source>
</evidence>
<gene>
    <name evidence="12" type="ORF">B841_10470</name>
</gene>
<comment type="miscellaneous">
    <text evidence="9">This enzyme catalyzes only one turnover and therefore is not strictly catalytic. According to one definition, an enzyme is a biocatalyst that acts repeatedly and over many reaction cycles.</text>
</comment>
<dbReference type="InterPro" id="IPR036388">
    <property type="entry name" value="WH-like_DNA-bd_sf"/>
</dbReference>
<dbReference type="PATRIC" id="fig|1224163.3.peg.2112"/>
<dbReference type="SUPFAM" id="SSF46767">
    <property type="entry name" value="Methylated DNA-protein cysteine methyltransferase, C-terminal domain"/>
    <property type="match status" value="1"/>
</dbReference>
<keyword evidence="6 9" id="KW-0227">DNA damage</keyword>
<dbReference type="EMBL" id="CP003924">
    <property type="protein sequence ID" value="AGS35566.1"/>
    <property type="molecule type" value="Genomic_DNA"/>
</dbReference>
<dbReference type="Gene3D" id="1.10.10.10">
    <property type="entry name" value="Winged helix-like DNA-binding domain superfamily/Winged helix DNA-binding domain"/>
    <property type="match status" value="1"/>
</dbReference>
<proteinExistence type="inferred from homology"/>
<reference evidence="12 13" key="1">
    <citation type="submission" date="2012-11" db="EMBL/GenBank/DDBJ databases">
        <title>The complete genome sequence of Corynebacterium maris Coryn-1 (=DSM 45190).</title>
        <authorList>
            <person name="Schaffert L."/>
            <person name="Albersmeier A."/>
            <person name="Kalinowski J."/>
            <person name="Ruckert C."/>
        </authorList>
    </citation>
    <scope>NUCLEOTIDE SEQUENCE [LARGE SCALE GENOMIC DNA]</scope>
    <source>
        <strain evidence="13">Coryn-1</strain>
    </source>
</reference>
<keyword evidence="13" id="KW-1185">Reference proteome</keyword>
<dbReference type="InterPro" id="IPR023546">
    <property type="entry name" value="MGMT"/>
</dbReference>
<feature type="domain" description="Methylated-DNA-[protein]-cysteine S-methyltransferase DNA binding" evidence="10">
    <location>
        <begin position="84"/>
        <end position="169"/>
    </location>
</feature>
<dbReference type="KEGG" id="cmd:B841_10470"/>
<dbReference type="InterPro" id="IPR001497">
    <property type="entry name" value="MethylDNA_cys_MeTrfase_AS"/>
</dbReference>
<dbReference type="GO" id="GO:0003908">
    <property type="term" value="F:methylated-DNA-[protein]-cysteine S-methyltransferase activity"/>
    <property type="evidence" value="ECO:0007669"/>
    <property type="project" value="UniProtKB-UniRule"/>
</dbReference>
<dbReference type="PROSITE" id="PS00374">
    <property type="entry name" value="MGMT"/>
    <property type="match status" value="1"/>
</dbReference>
<dbReference type="PANTHER" id="PTHR10815:SF5">
    <property type="entry name" value="METHYLATED-DNA--PROTEIN-CYSTEINE METHYLTRANSFERASE"/>
    <property type="match status" value="1"/>
</dbReference>
<dbReference type="NCBIfam" id="TIGR00589">
    <property type="entry name" value="ogt"/>
    <property type="match status" value="1"/>
</dbReference>
<evidence type="ECO:0000313" key="13">
    <source>
        <dbReference type="Proteomes" id="UP000015388"/>
    </source>
</evidence>
<dbReference type="PANTHER" id="PTHR10815">
    <property type="entry name" value="METHYLATED-DNA--PROTEIN-CYSTEINE METHYLTRANSFERASE"/>
    <property type="match status" value="1"/>
</dbReference>
<keyword evidence="4 9" id="KW-0489">Methyltransferase</keyword>
<organism evidence="12 13">
    <name type="scientific">Corynebacterium maris DSM 45190</name>
    <dbReference type="NCBI Taxonomy" id="1224163"/>
    <lineage>
        <taxon>Bacteria</taxon>
        <taxon>Bacillati</taxon>
        <taxon>Actinomycetota</taxon>
        <taxon>Actinomycetes</taxon>
        <taxon>Mycobacteriales</taxon>
        <taxon>Corynebacteriaceae</taxon>
        <taxon>Corynebacterium</taxon>
    </lineage>
</organism>
<dbReference type="Pfam" id="PF01035">
    <property type="entry name" value="DNA_binding_1"/>
    <property type="match status" value="1"/>
</dbReference>
<keyword evidence="5 9" id="KW-0808">Transferase</keyword>
<dbReference type="EC" id="2.1.1.63" evidence="9"/>
<dbReference type="FunFam" id="1.10.10.10:FF:000214">
    <property type="entry name" value="Methylated-DNA--protein-cysteine methyltransferase"/>
    <property type="match status" value="1"/>
</dbReference>
<evidence type="ECO:0000256" key="9">
    <source>
        <dbReference type="HAMAP-Rule" id="MF_00772"/>
    </source>
</evidence>
<evidence type="ECO:0000313" key="12">
    <source>
        <dbReference type="EMBL" id="AGS35566.1"/>
    </source>
</evidence>
<comment type="catalytic activity">
    <reaction evidence="8 9">
        <text>a 6-O-methyl-2'-deoxyguanosine in DNA + L-cysteinyl-[protein] = S-methyl-L-cysteinyl-[protein] + a 2'-deoxyguanosine in DNA</text>
        <dbReference type="Rhea" id="RHEA:24000"/>
        <dbReference type="Rhea" id="RHEA-COMP:10131"/>
        <dbReference type="Rhea" id="RHEA-COMP:10132"/>
        <dbReference type="Rhea" id="RHEA-COMP:11367"/>
        <dbReference type="Rhea" id="RHEA-COMP:11368"/>
        <dbReference type="ChEBI" id="CHEBI:29950"/>
        <dbReference type="ChEBI" id="CHEBI:82612"/>
        <dbReference type="ChEBI" id="CHEBI:85445"/>
        <dbReference type="ChEBI" id="CHEBI:85448"/>
        <dbReference type="EC" id="2.1.1.63"/>
    </reaction>
</comment>
<evidence type="ECO:0000256" key="2">
    <source>
        <dbReference type="ARBA" id="ARBA00008711"/>
    </source>
</evidence>
<evidence type="ECO:0000259" key="11">
    <source>
        <dbReference type="Pfam" id="PF02870"/>
    </source>
</evidence>
<dbReference type="InterPro" id="IPR014048">
    <property type="entry name" value="MethylDNA_cys_MeTrfase_DNA-bd"/>
</dbReference>
<accession>S5TL21</accession>
<comment type="function">
    <text evidence="9">Involved in the cellular defense against the biological effects of O6-methylguanine (O6-MeG) and O4-methylthymine (O4-MeT) in DNA. Repairs the methylated nucleobase in DNA by stoichiometrically transferring the methyl group to a cysteine residue in the enzyme. This is a suicide reaction: the enzyme is irreversibly inactivated.</text>
</comment>
<dbReference type="GO" id="GO:0005737">
    <property type="term" value="C:cytoplasm"/>
    <property type="evidence" value="ECO:0007669"/>
    <property type="project" value="UniProtKB-SubCell"/>
</dbReference>
<name>S5TL21_9CORY</name>
<dbReference type="GO" id="GO:0032259">
    <property type="term" value="P:methylation"/>
    <property type="evidence" value="ECO:0007669"/>
    <property type="project" value="UniProtKB-KW"/>
</dbReference>
<dbReference type="Gene3D" id="3.30.160.70">
    <property type="entry name" value="Methylated DNA-protein cysteine methyltransferase domain"/>
    <property type="match status" value="1"/>
</dbReference>
<evidence type="ECO:0000256" key="4">
    <source>
        <dbReference type="ARBA" id="ARBA00022603"/>
    </source>
</evidence>
<dbReference type="STRING" id="1224163.B841_10470"/>
<comment type="subcellular location">
    <subcellularLocation>
        <location evidence="9">Cytoplasm</location>
    </subcellularLocation>
</comment>
<dbReference type="eggNOG" id="COG0350">
    <property type="taxonomic scope" value="Bacteria"/>
</dbReference>